<evidence type="ECO:0000313" key="3">
    <source>
        <dbReference type="Proteomes" id="UP000675554"/>
    </source>
</evidence>
<feature type="region of interest" description="Disordered" evidence="1">
    <location>
        <begin position="66"/>
        <end position="123"/>
    </location>
</feature>
<feature type="non-terminal residue" evidence="2">
    <location>
        <position position="1"/>
    </location>
</feature>
<sequence length="123" mass="13045">NKSAWFNGYTPDLITAVGLFGEDDEPPHKQVEMYGAGGEPRVNGGGFPAQIWAAYTFGVMEKTSRFDLETDQGAAVTPPPSSSAPASPSKSPTEEPTTEEPTTSAPTTEEPTGEPTTTEPTRR</sequence>
<evidence type="ECO:0000313" key="2">
    <source>
        <dbReference type="EMBL" id="MBR7679175.1"/>
    </source>
</evidence>
<keyword evidence="3" id="KW-1185">Reference proteome</keyword>
<dbReference type="Gene3D" id="3.40.710.10">
    <property type="entry name" value="DD-peptidase/beta-lactamase superfamily"/>
    <property type="match status" value="1"/>
</dbReference>
<gene>
    <name evidence="2" type="ORF">KDA82_40860</name>
</gene>
<reference evidence="2" key="1">
    <citation type="submission" date="2021-04" db="EMBL/GenBank/DDBJ databases">
        <title>Sequencing of actinobacteria type strains.</title>
        <authorList>
            <person name="Nguyen G.-S."/>
            <person name="Wentzel A."/>
        </authorList>
    </citation>
    <scope>NUCLEOTIDE SEQUENCE</scope>
    <source>
        <strain evidence="2">DSM 42095</strain>
    </source>
</reference>
<feature type="compositionally biased region" description="Low complexity" evidence="1">
    <location>
        <begin position="83"/>
        <end position="123"/>
    </location>
</feature>
<name>A0A8T4J5F1_9ACTN</name>
<dbReference type="Proteomes" id="UP000675554">
    <property type="component" value="Unassembled WGS sequence"/>
</dbReference>
<dbReference type="EMBL" id="JAGSMN010002361">
    <property type="protein sequence ID" value="MBR7679175.1"/>
    <property type="molecule type" value="Genomic_DNA"/>
</dbReference>
<feature type="non-terminal residue" evidence="2">
    <location>
        <position position="123"/>
    </location>
</feature>
<dbReference type="InterPro" id="IPR012338">
    <property type="entry name" value="Beta-lactam/transpept-like"/>
</dbReference>
<comment type="caution">
    <text evidence="2">The sequence shown here is derived from an EMBL/GenBank/DDBJ whole genome shotgun (WGS) entry which is preliminary data.</text>
</comment>
<protein>
    <submittedName>
        <fullName evidence="2">Penicillin-binding protein</fullName>
    </submittedName>
</protein>
<proteinExistence type="predicted"/>
<accession>A0A8T4J5F1</accession>
<evidence type="ECO:0000256" key="1">
    <source>
        <dbReference type="SAM" id="MobiDB-lite"/>
    </source>
</evidence>
<dbReference type="AlphaFoldDB" id="A0A8T4J5F1"/>
<organism evidence="2 3">
    <name type="scientific">Streptomyces daliensis</name>
    <dbReference type="NCBI Taxonomy" id="299421"/>
    <lineage>
        <taxon>Bacteria</taxon>
        <taxon>Bacillati</taxon>
        <taxon>Actinomycetota</taxon>
        <taxon>Actinomycetes</taxon>
        <taxon>Kitasatosporales</taxon>
        <taxon>Streptomycetaceae</taxon>
        <taxon>Streptomyces</taxon>
    </lineage>
</organism>